<keyword evidence="2" id="KW-1185">Reference proteome</keyword>
<dbReference type="VEuPathDB" id="FungiDB:jhhlp_005807"/>
<sequence length="94" mass="10676">MVQSGKYSRAMDHKLSTVDHVVYLENGEIKVEGSWEKVKALSREMKKFIFSHSSPDEAHIDSTDITQARANHDAEEDLEKQAGDFCYMVGFNLP</sequence>
<comment type="caution">
    <text evidence="1">The sequence shown here is derived from an EMBL/GenBank/DDBJ whole genome shotgun (WGS) entry which is preliminary data.</text>
</comment>
<dbReference type="AlphaFoldDB" id="A0A2N3N446"/>
<dbReference type="Proteomes" id="UP000233524">
    <property type="component" value="Unassembled WGS sequence"/>
</dbReference>
<dbReference type="EMBL" id="NLAX01000701">
    <property type="protein sequence ID" value="PKS07205.1"/>
    <property type="molecule type" value="Genomic_DNA"/>
</dbReference>
<reference evidence="1 2" key="1">
    <citation type="journal article" date="2017" name="G3 (Bethesda)">
        <title>First Draft Genome Sequence of the Pathogenic Fungus Lomentospora prolificans (Formerly Scedosporium prolificans).</title>
        <authorList>
            <person name="Luo R."/>
            <person name="Zimin A."/>
            <person name="Workman R."/>
            <person name="Fan Y."/>
            <person name="Pertea G."/>
            <person name="Grossman N."/>
            <person name="Wear M.P."/>
            <person name="Jia B."/>
            <person name="Miller H."/>
            <person name="Casadevall A."/>
            <person name="Timp W."/>
            <person name="Zhang S.X."/>
            <person name="Salzberg S.L."/>
        </authorList>
    </citation>
    <scope>NUCLEOTIDE SEQUENCE [LARGE SCALE GENOMIC DNA]</scope>
    <source>
        <strain evidence="1 2">JHH-5317</strain>
    </source>
</reference>
<proteinExistence type="predicted"/>
<accession>A0A2N3N446</accession>
<gene>
    <name evidence="1" type="ORF">jhhlp_005807</name>
</gene>
<dbReference type="InParanoid" id="A0A2N3N446"/>
<evidence type="ECO:0000313" key="1">
    <source>
        <dbReference type="EMBL" id="PKS07205.1"/>
    </source>
</evidence>
<name>A0A2N3N446_9PEZI</name>
<evidence type="ECO:0000313" key="2">
    <source>
        <dbReference type="Proteomes" id="UP000233524"/>
    </source>
</evidence>
<organism evidence="1 2">
    <name type="scientific">Lomentospora prolificans</name>
    <dbReference type="NCBI Taxonomy" id="41688"/>
    <lineage>
        <taxon>Eukaryota</taxon>
        <taxon>Fungi</taxon>
        <taxon>Dikarya</taxon>
        <taxon>Ascomycota</taxon>
        <taxon>Pezizomycotina</taxon>
        <taxon>Sordariomycetes</taxon>
        <taxon>Hypocreomycetidae</taxon>
        <taxon>Microascales</taxon>
        <taxon>Microascaceae</taxon>
        <taxon>Lomentospora</taxon>
    </lineage>
</organism>
<protein>
    <submittedName>
        <fullName evidence="1">Uncharacterized protein</fullName>
    </submittedName>
</protein>